<proteinExistence type="predicted"/>
<reference evidence="2" key="1">
    <citation type="submission" date="2022-11" db="UniProtKB">
        <authorList>
            <consortium name="WormBaseParasite"/>
        </authorList>
    </citation>
    <scope>IDENTIFICATION</scope>
</reference>
<name>A0AC35EUX0_9BILA</name>
<evidence type="ECO:0000313" key="1">
    <source>
        <dbReference type="Proteomes" id="UP000887580"/>
    </source>
</evidence>
<sequence>MKKAPETYPEDFNRIWFNITSLTQYNFEEAAVLYYVGRIKKQYPNKKFKSSFYYYTSPTDVSEYSVSTIARELDNTTGLMAEDQNWESYDITALVRNWIDNPEKNFGIMIKLIIEDDDGNEEYGEMVASTKPPAYLEISNTRFRVKEKRNSIVRHKTPVCESTQNHKNTSCCLYPFSLSFDDFNWSWVIAPKKIDFFYCAGYCQVSNLKTALHSQVLFLNKNMEMCCAPELSDPIDILYQDPNGNLQLKTIPNMIVRSCSCS</sequence>
<evidence type="ECO:0000313" key="2">
    <source>
        <dbReference type="WBParaSite" id="PS1159_v2.g10278.t1"/>
    </source>
</evidence>
<dbReference type="WBParaSite" id="PS1159_v2.g10278.t1">
    <property type="protein sequence ID" value="PS1159_v2.g10278.t1"/>
    <property type="gene ID" value="PS1159_v2.g10278"/>
</dbReference>
<organism evidence="1 2">
    <name type="scientific">Panagrolaimus sp. PS1159</name>
    <dbReference type="NCBI Taxonomy" id="55785"/>
    <lineage>
        <taxon>Eukaryota</taxon>
        <taxon>Metazoa</taxon>
        <taxon>Ecdysozoa</taxon>
        <taxon>Nematoda</taxon>
        <taxon>Chromadorea</taxon>
        <taxon>Rhabditida</taxon>
        <taxon>Tylenchina</taxon>
        <taxon>Panagrolaimomorpha</taxon>
        <taxon>Panagrolaimoidea</taxon>
        <taxon>Panagrolaimidae</taxon>
        <taxon>Panagrolaimus</taxon>
    </lineage>
</organism>
<protein>
    <submittedName>
        <fullName evidence="2">TGF-beta family profile domain-containing protein</fullName>
    </submittedName>
</protein>
<dbReference type="Proteomes" id="UP000887580">
    <property type="component" value="Unplaced"/>
</dbReference>
<accession>A0AC35EUX0</accession>